<dbReference type="PANTHER" id="PTHR11019">
    <property type="entry name" value="HTH-TYPE TRANSCRIPTIONAL REGULATOR NIMR"/>
    <property type="match status" value="1"/>
</dbReference>
<evidence type="ECO:0000256" key="2">
    <source>
        <dbReference type="ARBA" id="ARBA00023163"/>
    </source>
</evidence>
<accession>A0A0G4Q3V1</accession>
<dbReference type="InterPro" id="IPR018060">
    <property type="entry name" value="HTH_AraC"/>
</dbReference>
<evidence type="ECO:0000313" key="4">
    <source>
        <dbReference type="EMBL" id="CRL60557.1"/>
    </source>
</evidence>
<keyword evidence="2" id="KW-0804">Transcription</keyword>
<dbReference type="Pfam" id="PF12833">
    <property type="entry name" value="HTH_18"/>
    <property type="match status" value="1"/>
</dbReference>
<dbReference type="AlphaFoldDB" id="A0A0G4Q3V1"/>
<feature type="domain" description="HTH araC/xylS-type" evidence="3">
    <location>
        <begin position="177"/>
        <end position="254"/>
    </location>
</feature>
<dbReference type="SUPFAM" id="SSF51182">
    <property type="entry name" value="RmlC-like cupins"/>
    <property type="match status" value="1"/>
</dbReference>
<dbReference type="PANTHER" id="PTHR11019:SF159">
    <property type="entry name" value="TRANSCRIPTIONAL REGULATOR-RELATED"/>
    <property type="match status" value="1"/>
</dbReference>
<dbReference type="SMART" id="SM00342">
    <property type="entry name" value="HTH_ARAC"/>
    <property type="match status" value="1"/>
</dbReference>
<dbReference type="Gene3D" id="1.10.10.60">
    <property type="entry name" value="Homeodomain-like"/>
    <property type="match status" value="1"/>
</dbReference>
<dbReference type="SUPFAM" id="SSF46689">
    <property type="entry name" value="Homeodomain-like"/>
    <property type="match status" value="1"/>
</dbReference>
<dbReference type="PROSITE" id="PS01124">
    <property type="entry name" value="HTH_ARAC_FAMILY_2"/>
    <property type="match status" value="1"/>
</dbReference>
<dbReference type="GO" id="GO:0003700">
    <property type="term" value="F:DNA-binding transcription factor activity"/>
    <property type="evidence" value="ECO:0007669"/>
    <property type="project" value="InterPro"/>
</dbReference>
<name>A0A0G4Q3V1_9GAMM</name>
<proteinExistence type="predicted"/>
<organism evidence="4 5">
    <name type="scientific">Proteus penneri</name>
    <dbReference type="NCBI Taxonomy" id="102862"/>
    <lineage>
        <taxon>Bacteria</taxon>
        <taxon>Pseudomonadati</taxon>
        <taxon>Pseudomonadota</taxon>
        <taxon>Gammaproteobacteria</taxon>
        <taxon>Enterobacterales</taxon>
        <taxon>Morganellaceae</taxon>
        <taxon>Proteus</taxon>
    </lineage>
</organism>
<keyword evidence="1" id="KW-0805">Transcription regulation</keyword>
<dbReference type="InterPro" id="IPR011051">
    <property type="entry name" value="RmlC_Cupin_sf"/>
</dbReference>
<protein>
    <submittedName>
        <fullName evidence="4">HTH-type transcriptional repressor of iron proteins A</fullName>
    </submittedName>
</protein>
<evidence type="ECO:0000313" key="5">
    <source>
        <dbReference type="Proteomes" id="UP000183920"/>
    </source>
</evidence>
<dbReference type="GO" id="GO:0043565">
    <property type="term" value="F:sequence-specific DNA binding"/>
    <property type="evidence" value="ECO:0007669"/>
    <property type="project" value="InterPro"/>
</dbReference>
<dbReference type="CDD" id="cd06124">
    <property type="entry name" value="cupin_NimR-like_N"/>
    <property type="match status" value="1"/>
</dbReference>
<dbReference type="EMBL" id="CVRY01000002">
    <property type="protein sequence ID" value="CRL60557.1"/>
    <property type="molecule type" value="Genomic_DNA"/>
</dbReference>
<sequence length="258" mass="29763">MRNLDINCVDNLPRDILALGSDYPYDTFLESHYHRRAQFLYAPNGVMKVKTEDGQWIVLPYSGVWIPAEKVHQVLMLGSSTYSLYIEPNKIPRHSEYCEVLQVSPLLHQLLLSANELPLLYDLGGRDSALLTLLCHELAQAKPLPYFTPLPQHALLDELCTEFMSQPNIRTRPEMWAEKLNKSPRTFTRFFHKETGLSFRDWRQKACLMYALTALKKGDSVTKVALELGYENPNAFSAMFNKEMGYSPKLFLKQLKEF</sequence>
<evidence type="ECO:0000259" key="3">
    <source>
        <dbReference type="PROSITE" id="PS01124"/>
    </source>
</evidence>
<dbReference type="InterPro" id="IPR009057">
    <property type="entry name" value="Homeodomain-like_sf"/>
</dbReference>
<reference evidence="5" key="1">
    <citation type="submission" date="2015-06" db="EMBL/GenBank/DDBJ databases">
        <authorList>
            <person name="Urmite Genomes"/>
        </authorList>
    </citation>
    <scope>NUCLEOTIDE SEQUENCE [LARGE SCALE GENOMIC DNA]</scope>
    <source>
        <strain evidence="5">CSUR P1867</strain>
    </source>
</reference>
<dbReference type="Proteomes" id="UP000183920">
    <property type="component" value="Unassembled WGS sequence"/>
</dbReference>
<gene>
    <name evidence="4" type="primary">ripA_3</name>
    <name evidence="4" type="ORF">BN1804_01020</name>
</gene>
<evidence type="ECO:0000256" key="1">
    <source>
        <dbReference type="ARBA" id="ARBA00023015"/>
    </source>
</evidence>
<dbReference type="RefSeq" id="WP_072063216.1">
    <property type="nucleotide sequence ID" value="NZ_CVRY01000002.1"/>
</dbReference>